<dbReference type="Pfam" id="PF00786">
    <property type="entry name" value="PBD"/>
    <property type="match status" value="1"/>
</dbReference>
<dbReference type="WBParaSite" id="HNAJ_0000294101-mRNA-1">
    <property type="protein sequence ID" value="HNAJ_0000294101-mRNA-1"/>
    <property type="gene ID" value="HNAJ_0000294101"/>
</dbReference>
<dbReference type="OrthoDB" id="6286028at2759"/>
<feature type="region of interest" description="Disordered" evidence="1">
    <location>
        <begin position="20"/>
        <end position="61"/>
    </location>
</feature>
<dbReference type="InterPro" id="IPR036936">
    <property type="entry name" value="CRIB_dom_sf"/>
</dbReference>
<reference evidence="5" key="1">
    <citation type="submission" date="2017-02" db="UniProtKB">
        <authorList>
            <consortium name="WormBaseParasite"/>
        </authorList>
    </citation>
    <scope>IDENTIFICATION</scope>
</reference>
<protein>
    <submittedName>
        <fullName evidence="5">CRIB domain-containing protein</fullName>
    </submittedName>
</protein>
<accession>A0A0R3T7A3</accession>
<dbReference type="InterPro" id="IPR000095">
    <property type="entry name" value="CRIB_dom"/>
</dbReference>
<reference evidence="3 4" key="2">
    <citation type="submission" date="2018-11" db="EMBL/GenBank/DDBJ databases">
        <authorList>
            <consortium name="Pathogen Informatics"/>
        </authorList>
    </citation>
    <scope>NUCLEOTIDE SEQUENCE [LARGE SCALE GENOMIC DNA]</scope>
</reference>
<proteinExistence type="predicted"/>
<evidence type="ECO:0000256" key="1">
    <source>
        <dbReference type="SAM" id="MobiDB-lite"/>
    </source>
</evidence>
<sequence>MFSNENLRSDLDDKKQSETWNLQTCGFPPAPPLRSSSTIKRNLASSAPLKPLPLPPRKPSKKGVKLFQLSRNSMDPKISFPTNVSHELHVVFDAQTGEFKVSLLQFVSFY</sequence>
<dbReference type="Proteomes" id="UP000278807">
    <property type="component" value="Unassembled WGS sequence"/>
</dbReference>
<dbReference type="Gene3D" id="3.90.810.10">
    <property type="entry name" value="CRIB domain"/>
    <property type="match status" value="1"/>
</dbReference>
<dbReference type="EMBL" id="UZAE01001587">
    <property type="protein sequence ID" value="VDN98799.1"/>
    <property type="molecule type" value="Genomic_DNA"/>
</dbReference>
<gene>
    <name evidence="3" type="ORF">HNAJ_LOCUS2940</name>
</gene>
<evidence type="ECO:0000313" key="5">
    <source>
        <dbReference type="WBParaSite" id="HNAJ_0000294101-mRNA-1"/>
    </source>
</evidence>
<name>A0A0R3T7A3_RODNA</name>
<dbReference type="AlphaFoldDB" id="A0A0R3T7A3"/>
<evidence type="ECO:0000259" key="2">
    <source>
        <dbReference type="Pfam" id="PF00786"/>
    </source>
</evidence>
<keyword evidence="4" id="KW-1185">Reference proteome</keyword>
<feature type="domain" description="CRIB" evidence="2">
    <location>
        <begin position="77"/>
        <end position="104"/>
    </location>
</feature>
<evidence type="ECO:0000313" key="4">
    <source>
        <dbReference type="Proteomes" id="UP000278807"/>
    </source>
</evidence>
<evidence type="ECO:0000313" key="3">
    <source>
        <dbReference type="EMBL" id="VDN98799.1"/>
    </source>
</evidence>
<organism evidence="5">
    <name type="scientific">Rodentolepis nana</name>
    <name type="common">Dwarf tapeworm</name>
    <name type="synonym">Hymenolepis nana</name>
    <dbReference type="NCBI Taxonomy" id="102285"/>
    <lineage>
        <taxon>Eukaryota</taxon>
        <taxon>Metazoa</taxon>
        <taxon>Spiralia</taxon>
        <taxon>Lophotrochozoa</taxon>
        <taxon>Platyhelminthes</taxon>
        <taxon>Cestoda</taxon>
        <taxon>Eucestoda</taxon>
        <taxon>Cyclophyllidea</taxon>
        <taxon>Hymenolepididae</taxon>
        <taxon>Rodentolepis</taxon>
    </lineage>
</organism>
<dbReference type="STRING" id="102285.A0A0R3T7A3"/>